<evidence type="ECO:0000256" key="1">
    <source>
        <dbReference type="SAM" id="MobiDB-lite"/>
    </source>
</evidence>
<dbReference type="Proteomes" id="UP000623467">
    <property type="component" value="Unassembled WGS sequence"/>
</dbReference>
<evidence type="ECO:0000313" key="3">
    <source>
        <dbReference type="Proteomes" id="UP000623467"/>
    </source>
</evidence>
<sequence>MSSPVSQLPYEPVVYDKLEGPDDAYKKFCSLSGEQRIMNDLKAIFCAHEMWDCFGLTLLHRHFPMSDDERLVAVDGVSVPWTVEIIEQVNEGSMVPGGSVVAQAFILDAGGNGFYPFEYSYIGQDSEKVHPHVPSISLASAPLAFLKDIGEALVKFGLEELLGLRAHPGSLTAPRLEFTSDRANITVPIKDFSELQAKTIPTSWYFQNPKQVRCSSRCTVYCNTNCVRLNGCFPTRDGRNHEYTNAHTGRRGHAGSQSHYSNHFDL</sequence>
<dbReference type="AlphaFoldDB" id="A0A8H6XU02"/>
<keyword evidence="3" id="KW-1185">Reference proteome</keyword>
<reference evidence="2" key="1">
    <citation type="submission" date="2020-05" db="EMBL/GenBank/DDBJ databases">
        <title>Mycena genomes resolve the evolution of fungal bioluminescence.</title>
        <authorList>
            <person name="Tsai I.J."/>
        </authorList>
    </citation>
    <scope>NUCLEOTIDE SEQUENCE</scope>
    <source>
        <strain evidence="2">160909Yilan</strain>
    </source>
</reference>
<proteinExistence type="predicted"/>
<evidence type="ECO:0000313" key="2">
    <source>
        <dbReference type="EMBL" id="KAF7348108.1"/>
    </source>
</evidence>
<accession>A0A8H6XU02</accession>
<protein>
    <submittedName>
        <fullName evidence="2">Major facilitator superfamily domain, general substrate transporter</fullName>
    </submittedName>
</protein>
<feature type="region of interest" description="Disordered" evidence="1">
    <location>
        <begin position="243"/>
        <end position="266"/>
    </location>
</feature>
<organism evidence="2 3">
    <name type="scientific">Mycena sanguinolenta</name>
    <dbReference type="NCBI Taxonomy" id="230812"/>
    <lineage>
        <taxon>Eukaryota</taxon>
        <taxon>Fungi</taxon>
        <taxon>Dikarya</taxon>
        <taxon>Basidiomycota</taxon>
        <taxon>Agaricomycotina</taxon>
        <taxon>Agaricomycetes</taxon>
        <taxon>Agaricomycetidae</taxon>
        <taxon>Agaricales</taxon>
        <taxon>Marasmiineae</taxon>
        <taxon>Mycenaceae</taxon>
        <taxon>Mycena</taxon>
    </lineage>
</organism>
<feature type="compositionally biased region" description="Polar residues" evidence="1">
    <location>
        <begin position="255"/>
        <end position="266"/>
    </location>
</feature>
<name>A0A8H6XU02_9AGAR</name>
<gene>
    <name evidence="2" type="ORF">MSAN_01763400</name>
</gene>
<comment type="caution">
    <text evidence="2">The sequence shown here is derived from an EMBL/GenBank/DDBJ whole genome shotgun (WGS) entry which is preliminary data.</text>
</comment>
<dbReference type="OrthoDB" id="2322999at2759"/>
<dbReference type="EMBL" id="JACAZH010000017">
    <property type="protein sequence ID" value="KAF7348108.1"/>
    <property type="molecule type" value="Genomic_DNA"/>
</dbReference>